<reference evidence="1 2" key="1">
    <citation type="submission" date="2019-05" db="EMBL/GenBank/DDBJ databases">
        <title>Another draft genome of Portunus trituberculatus and its Hox gene families provides insights of decapod evolution.</title>
        <authorList>
            <person name="Jeong J.-H."/>
            <person name="Song I."/>
            <person name="Kim S."/>
            <person name="Choi T."/>
            <person name="Kim D."/>
            <person name="Ryu S."/>
            <person name="Kim W."/>
        </authorList>
    </citation>
    <scope>NUCLEOTIDE SEQUENCE [LARGE SCALE GENOMIC DNA]</scope>
    <source>
        <tissue evidence="1">Muscle</tissue>
    </source>
</reference>
<dbReference type="Proteomes" id="UP000324222">
    <property type="component" value="Unassembled WGS sequence"/>
</dbReference>
<proteinExistence type="predicted"/>
<gene>
    <name evidence="1" type="ORF">E2C01_062713</name>
</gene>
<sequence>MLSEQDNGSSGEREVRGLFTSMCAAVRLPDIFTTNKPLVLMYVYK</sequence>
<organism evidence="1 2">
    <name type="scientific">Portunus trituberculatus</name>
    <name type="common">Swimming crab</name>
    <name type="synonym">Neptunus trituberculatus</name>
    <dbReference type="NCBI Taxonomy" id="210409"/>
    <lineage>
        <taxon>Eukaryota</taxon>
        <taxon>Metazoa</taxon>
        <taxon>Ecdysozoa</taxon>
        <taxon>Arthropoda</taxon>
        <taxon>Crustacea</taxon>
        <taxon>Multicrustacea</taxon>
        <taxon>Malacostraca</taxon>
        <taxon>Eumalacostraca</taxon>
        <taxon>Eucarida</taxon>
        <taxon>Decapoda</taxon>
        <taxon>Pleocyemata</taxon>
        <taxon>Brachyura</taxon>
        <taxon>Eubrachyura</taxon>
        <taxon>Portunoidea</taxon>
        <taxon>Portunidae</taxon>
        <taxon>Portuninae</taxon>
        <taxon>Portunus</taxon>
    </lineage>
</organism>
<dbReference type="EMBL" id="VSRR010027962">
    <property type="protein sequence ID" value="MPC68511.1"/>
    <property type="molecule type" value="Genomic_DNA"/>
</dbReference>
<protein>
    <submittedName>
        <fullName evidence="1">Uncharacterized protein</fullName>
    </submittedName>
</protein>
<dbReference type="AlphaFoldDB" id="A0A5B7H762"/>
<keyword evidence="2" id="KW-1185">Reference proteome</keyword>
<evidence type="ECO:0000313" key="2">
    <source>
        <dbReference type="Proteomes" id="UP000324222"/>
    </source>
</evidence>
<comment type="caution">
    <text evidence="1">The sequence shown here is derived from an EMBL/GenBank/DDBJ whole genome shotgun (WGS) entry which is preliminary data.</text>
</comment>
<evidence type="ECO:0000313" key="1">
    <source>
        <dbReference type="EMBL" id="MPC68511.1"/>
    </source>
</evidence>
<name>A0A5B7H762_PORTR</name>
<accession>A0A5B7H762</accession>